<dbReference type="InterPro" id="IPR029058">
    <property type="entry name" value="AB_hydrolase_fold"/>
</dbReference>
<evidence type="ECO:0000313" key="3">
    <source>
        <dbReference type="Proteomes" id="UP000004367"/>
    </source>
</evidence>
<dbReference type="EMBL" id="BAFE01000047">
    <property type="protein sequence ID" value="GAB48218.1"/>
    <property type="molecule type" value="Genomic_DNA"/>
</dbReference>
<dbReference type="PANTHER" id="PTHR43433">
    <property type="entry name" value="HYDROLASE, ALPHA/BETA FOLD FAMILY PROTEIN"/>
    <property type="match status" value="1"/>
</dbReference>
<dbReference type="eggNOG" id="COG1073">
    <property type="taxonomic scope" value="Bacteria"/>
</dbReference>
<dbReference type="Pfam" id="PF00561">
    <property type="entry name" value="Abhydrolase_1"/>
    <property type="match status" value="1"/>
</dbReference>
<evidence type="ECO:0000259" key="1">
    <source>
        <dbReference type="Pfam" id="PF00561"/>
    </source>
</evidence>
<comment type="caution">
    <text evidence="2">The sequence shown here is derived from an EMBL/GenBank/DDBJ whole genome shotgun (WGS) entry which is preliminary data.</text>
</comment>
<keyword evidence="3" id="KW-1185">Reference proteome</keyword>
<sequence length="265" mass="28950">MTDPRDDTTTVHTPDGALLAVREGGPAGGPPLLLLQGQATSMRWWRRLRTRFEDTYRTVTIDYRGTGDSEAPVDDWTTETFAADAAHVMTELGHPTFRVYGTSMGGRVAQHLAAEHPDRVERLALACTSPGGPLATERDDEVRRLLASPPGDERTERVLRLFYTHAWDGSADDTDLLGDGATSPAASLAHLRASYGHDAWSRLPDITAPTLVLHGTADPMVPSQNAELLEASILDSRLVLRDGGRHGFFDEFADELDLVLAPFLR</sequence>
<dbReference type="GO" id="GO:0016787">
    <property type="term" value="F:hydrolase activity"/>
    <property type="evidence" value="ECO:0007669"/>
    <property type="project" value="UniProtKB-KW"/>
</dbReference>
<dbReference type="SUPFAM" id="SSF53474">
    <property type="entry name" value="alpha/beta-Hydrolases"/>
    <property type="match status" value="1"/>
</dbReference>
<reference evidence="2 3" key="1">
    <citation type="submission" date="2012-02" db="EMBL/GenBank/DDBJ databases">
        <title>Whole genome shotgun sequence of Mobilicoccus pelagius NBRC 104925.</title>
        <authorList>
            <person name="Yoshida Y."/>
            <person name="Hosoyama A."/>
            <person name="Tsuchikane K."/>
            <person name="Katsumata H."/>
            <person name="Yamazaki S."/>
            <person name="Fujita N."/>
        </authorList>
    </citation>
    <scope>NUCLEOTIDE SEQUENCE [LARGE SCALE GENOMIC DNA]</scope>
    <source>
        <strain evidence="2 3">NBRC 104925</strain>
    </source>
</reference>
<proteinExistence type="predicted"/>
<organism evidence="2 3">
    <name type="scientific">Mobilicoccus pelagius NBRC 104925</name>
    <dbReference type="NCBI Taxonomy" id="1089455"/>
    <lineage>
        <taxon>Bacteria</taxon>
        <taxon>Bacillati</taxon>
        <taxon>Actinomycetota</taxon>
        <taxon>Actinomycetes</taxon>
        <taxon>Micrococcales</taxon>
        <taxon>Dermatophilaceae</taxon>
        <taxon>Mobilicoccus</taxon>
    </lineage>
</organism>
<gene>
    <name evidence="2" type="ORF">MOPEL_067_00670</name>
</gene>
<dbReference type="InterPro" id="IPR050471">
    <property type="entry name" value="AB_hydrolase"/>
</dbReference>
<dbReference type="PANTHER" id="PTHR43433:SF5">
    <property type="entry name" value="AB HYDROLASE-1 DOMAIN-CONTAINING PROTEIN"/>
    <property type="match status" value="1"/>
</dbReference>
<dbReference type="AlphaFoldDB" id="H5UR60"/>
<feature type="domain" description="AB hydrolase-1" evidence="1">
    <location>
        <begin position="30"/>
        <end position="152"/>
    </location>
</feature>
<evidence type="ECO:0000313" key="2">
    <source>
        <dbReference type="EMBL" id="GAB48218.1"/>
    </source>
</evidence>
<protein>
    <submittedName>
        <fullName evidence="2">Putative hydrolase</fullName>
    </submittedName>
</protein>
<accession>H5UR60</accession>
<keyword evidence="2" id="KW-0378">Hydrolase</keyword>
<dbReference type="STRING" id="1089455.MOPEL_067_00670"/>
<name>H5UR60_9MICO</name>
<dbReference type="OrthoDB" id="7958481at2"/>
<dbReference type="PRINTS" id="PR00111">
    <property type="entry name" value="ABHYDROLASE"/>
</dbReference>
<dbReference type="Gene3D" id="3.40.50.1820">
    <property type="entry name" value="alpha/beta hydrolase"/>
    <property type="match status" value="1"/>
</dbReference>
<dbReference type="InterPro" id="IPR000073">
    <property type="entry name" value="AB_hydrolase_1"/>
</dbReference>
<dbReference type="Proteomes" id="UP000004367">
    <property type="component" value="Unassembled WGS sequence"/>
</dbReference>
<dbReference type="RefSeq" id="WP_009482116.1">
    <property type="nucleotide sequence ID" value="NZ_BAFE01000047.1"/>
</dbReference>